<dbReference type="PANTHER" id="PTHR46796:SF6">
    <property type="entry name" value="ARAC SUBFAMILY"/>
    <property type="match status" value="1"/>
</dbReference>
<dbReference type="Pfam" id="PF12833">
    <property type="entry name" value="HTH_18"/>
    <property type="match status" value="1"/>
</dbReference>
<dbReference type="InterPro" id="IPR035418">
    <property type="entry name" value="AraC-bd_2"/>
</dbReference>
<dbReference type="RefSeq" id="WP_215604871.1">
    <property type="nucleotide sequence ID" value="NZ_CP076136.1"/>
</dbReference>
<evidence type="ECO:0000256" key="3">
    <source>
        <dbReference type="ARBA" id="ARBA00023163"/>
    </source>
</evidence>
<dbReference type="EMBL" id="CP076136">
    <property type="protein sequence ID" value="QWG24124.1"/>
    <property type="molecule type" value="Genomic_DNA"/>
</dbReference>
<keyword evidence="1" id="KW-0805">Transcription regulation</keyword>
<proteinExistence type="predicted"/>
<dbReference type="PANTHER" id="PTHR46796">
    <property type="entry name" value="HTH-TYPE TRANSCRIPTIONAL ACTIVATOR RHAS-RELATED"/>
    <property type="match status" value="1"/>
</dbReference>
<keyword evidence="3" id="KW-0804">Transcription</keyword>
<evidence type="ECO:0000313" key="5">
    <source>
        <dbReference type="EMBL" id="QWG24124.1"/>
    </source>
</evidence>
<organism evidence="5 6">
    <name type="scientific">Bradyrhizobium sediminis</name>
    <dbReference type="NCBI Taxonomy" id="2840469"/>
    <lineage>
        <taxon>Bacteria</taxon>
        <taxon>Pseudomonadati</taxon>
        <taxon>Pseudomonadota</taxon>
        <taxon>Alphaproteobacteria</taxon>
        <taxon>Hyphomicrobiales</taxon>
        <taxon>Nitrobacteraceae</taxon>
        <taxon>Bradyrhizobium</taxon>
    </lineage>
</organism>
<evidence type="ECO:0000256" key="2">
    <source>
        <dbReference type="ARBA" id="ARBA00023125"/>
    </source>
</evidence>
<evidence type="ECO:0000259" key="4">
    <source>
        <dbReference type="PROSITE" id="PS01124"/>
    </source>
</evidence>
<evidence type="ECO:0000256" key="1">
    <source>
        <dbReference type="ARBA" id="ARBA00023015"/>
    </source>
</evidence>
<dbReference type="SUPFAM" id="SSF46689">
    <property type="entry name" value="Homeodomain-like"/>
    <property type="match status" value="1"/>
</dbReference>
<dbReference type="InterPro" id="IPR009057">
    <property type="entry name" value="Homeodomain-like_sf"/>
</dbReference>
<dbReference type="Pfam" id="PF14525">
    <property type="entry name" value="AraC_binding_2"/>
    <property type="match status" value="1"/>
</dbReference>
<dbReference type="Proteomes" id="UP000676951">
    <property type="component" value="Chromosome"/>
</dbReference>
<accession>A0A975P218</accession>
<evidence type="ECO:0000313" key="6">
    <source>
        <dbReference type="Proteomes" id="UP000676951"/>
    </source>
</evidence>
<dbReference type="PROSITE" id="PS01124">
    <property type="entry name" value="HTH_ARAC_FAMILY_2"/>
    <property type="match status" value="1"/>
</dbReference>
<dbReference type="Gene3D" id="1.10.10.60">
    <property type="entry name" value="Homeodomain-like"/>
    <property type="match status" value="1"/>
</dbReference>
<sequence>MELVQLRELVPDSRQAYDCDQWTDRLHSICGRFQSRLPAQSKTVTGAADVMLAGGIELARIANNLEVICRDERDIRSDYGANLFLLLQLEGSCGVEQYGRQSIIEPGDCILVDSSSPSIFHFGGRFSNHLSVHLPRQLLFSDKSQPIEVSRRLSAADPMAAMLHALVVKLFRTDCNDKRAPHLRQLLFSATRQAFATDVEIDRLPISDSACGRLEIVQVLIDRHLTEQHLTPQWLAAKVGVSLRTLQDDFSTLGTTATSLIRLRRLHLAREQLTQMKRTTGASTIAEVAYSSGFNDISYFNRCFKRAFDCSPGDLLQRETAA</sequence>
<dbReference type="InterPro" id="IPR050204">
    <property type="entry name" value="AraC_XylS_family_regulators"/>
</dbReference>
<dbReference type="AlphaFoldDB" id="A0A975P218"/>
<keyword evidence="2" id="KW-0238">DNA-binding</keyword>
<dbReference type="SMART" id="SM00342">
    <property type="entry name" value="HTH_ARAC"/>
    <property type="match status" value="1"/>
</dbReference>
<dbReference type="GO" id="GO:0043565">
    <property type="term" value="F:sequence-specific DNA binding"/>
    <property type="evidence" value="ECO:0007669"/>
    <property type="project" value="InterPro"/>
</dbReference>
<reference evidence="5 6" key="1">
    <citation type="submission" date="2021-06" db="EMBL/GenBank/DDBJ databases">
        <title>Bradyrhizobium sp. S2-11-4 Genome sequencing.</title>
        <authorList>
            <person name="Jin L."/>
        </authorList>
    </citation>
    <scope>NUCLEOTIDE SEQUENCE [LARGE SCALE GENOMIC DNA]</scope>
    <source>
        <strain evidence="5 6">S2-11-4</strain>
    </source>
</reference>
<dbReference type="GO" id="GO:0003700">
    <property type="term" value="F:DNA-binding transcription factor activity"/>
    <property type="evidence" value="ECO:0007669"/>
    <property type="project" value="InterPro"/>
</dbReference>
<feature type="domain" description="HTH araC/xylS-type" evidence="4">
    <location>
        <begin position="215"/>
        <end position="318"/>
    </location>
</feature>
<keyword evidence="6" id="KW-1185">Reference proteome</keyword>
<name>A0A975P218_9BRAD</name>
<protein>
    <submittedName>
        <fullName evidence="5">Helix-turn-helix domain-containing protein</fullName>
    </submittedName>
</protein>
<gene>
    <name evidence="5" type="ORF">KMZ93_04135</name>
</gene>
<dbReference type="InterPro" id="IPR018060">
    <property type="entry name" value="HTH_AraC"/>
</dbReference>